<protein>
    <submittedName>
        <fullName evidence="5">Type 1 glutamine amidotransferase-like domain-containing protein</fullName>
    </submittedName>
</protein>
<dbReference type="PANTHER" id="PTHR20842:SF0">
    <property type="entry name" value="ALPHA-ASPARTYL DIPEPTIDASE"/>
    <property type="match status" value="1"/>
</dbReference>
<name>A0AAU8CZZ4_9HYPH</name>
<dbReference type="GO" id="GO:0006508">
    <property type="term" value="P:proteolysis"/>
    <property type="evidence" value="ECO:0007669"/>
    <property type="project" value="UniProtKB-KW"/>
</dbReference>
<dbReference type="Pfam" id="PF03575">
    <property type="entry name" value="Peptidase_S51"/>
    <property type="match status" value="1"/>
</dbReference>
<sequence>MINAVFYSDQVIPANEKVDIRLTELMGERGRRIGYIPSGPDPNLRFYSEKRAYYARQGLALDIFYDLDRDHGSAELDTLLACDAIHLSGGNTAAFLARLRRSGMLGRLRNWANDGGLLVGTSAGAILMTPTVAVDALFGDGSPEDVRDGAALDLVPFEFFPHVQAKASYLPDLLAYSTRNSRPIIACPDGDGVVVAHGVVECIGDPLWLSNGSVERVREMTLAALSR</sequence>
<proteinExistence type="inferred from homology"/>
<gene>
    <name evidence="5" type="ORF">ABVK50_29270</name>
</gene>
<keyword evidence="3" id="KW-0378">Hydrolase</keyword>
<reference evidence="5" key="1">
    <citation type="submission" date="2024-06" db="EMBL/GenBank/DDBJ databases">
        <title>Mesorhizobium karijinii sp. nov., a symbiont of the iconic Swainsona formosa from arid Australia.</title>
        <authorList>
            <person name="Hill Y.J."/>
            <person name="Watkin E.L.J."/>
            <person name="O'Hara G.W."/>
            <person name="Terpolilli J."/>
            <person name="Tye M.L."/>
            <person name="Kohlmeier M.G."/>
        </authorList>
    </citation>
    <scope>NUCLEOTIDE SEQUENCE</scope>
    <source>
        <strain evidence="5">WSM2240</strain>
        <plasmid evidence="5">pMk2240B</plasmid>
    </source>
</reference>
<dbReference type="SUPFAM" id="SSF52317">
    <property type="entry name" value="Class I glutamine amidotransferase-like"/>
    <property type="match status" value="1"/>
</dbReference>
<dbReference type="GO" id="GO:0008236">
    <property type="term" value="F:serine-type peptidase activity"/>
    <property type="evidence" value="ECO:0007669"/>
    <property type="project" value="UniProtKB-KW"/>
</dbReference>
<dbReference type="PANTHER" id="PTHR20842">
    <property type="entry name" value="PROTEASE S51 ALPHA-ASPARTYL DIPEPTIDASE"/>
    <property type="match status" value="1"/>
</dbReference>
<dbReference type="EMBL" id="CP159255">
    <property type="protein sequence ID" value="XCG51955.1"/>
    <property type="molecule type" value="Genomic_DNA"/>
</dbReference>
<dbReference type="AlphaFoldDB" id="A0AAU8CZZ4"/>
<evidence type="ECO:0000256" key="3">
    <source>
        <dbReference type="ARBA" id="ARBA00022801"/>
    </source>
</evidence>
<dbReference type="Gene3D" id="3.40.50.880">
    <property type="match status" value="1"/>
</dbReference>
<dbReference type="RefSeq" id="WP_353646217.1">
    <property type="nucleotide sequence ID" value="NZ_CP159255.1"/>
</dbReference>
<dbReference type="InterPro" id="IPR005320">
    <property type="entry name" value="Peptidase_S51"/>
</dbReference>
<keyword evidence="5" id="KW-0614">Plasmid</keyword>
<keyword evidence="4" id="KW-0720">Serine protease</keyword>
<geneLocation type="plasmid" evidence="5">
    <name>pMk2240B</name>
</geneLocation>
<keyword evidence="2" id="KW-0645">Protease</keyword>
<evidence type="ECO:0000256" key="1">
    <source>
        <dbReference type="ARBA" id="ARBA00006534"/>
    </source>
</evidence>
<evidence type="ECO:0000256" key="2">
    <source>
        <dbReference type="ARBA" id="ARBA00022670"/>
    </source>
</evidence>
<organism evidence="5">
    <name type="scientific">Mesorhizobium sp. WSM2240</name>
    <dbReference type="NCBI Taxonomy" id="3228851"/>
    <lineage>
        <taxon>Bacteria</taxon>
        <taxon>Pseudomonadati</taxon>
        <taxon>Pseudomonadota</taxon>
        <taxon>Alphaproteobacteria</taxon>
        <taxon>Hyphomicrobiales</taxon>
        <taxon>Phyllobacteriaceae</taxon>
        <taxon>Mesorhizobium</taxon>
    </lineage>
</organism>
<accession>A0AAU8CZZ4</accession>
<evidence type="ECO:0000256" key="4">
    <source>
        <dbReference type="ARBA" id="ARBA00022825"/>
    </source>
</evidence>
<comment type="similarity">
    <text evidence="1">Belongs to the peptidase S51 family.</text>
</comment>
<dbReference type="InterPro" id="IPR029062">
    <property type="entry name" value="Class_I_gatase-like"/>
</dbReference>
<evidence type="ECO:0000313" key="5">
    <source>
        <dbReference type="EMBL" id="XCG51955.1"/>
    </source>
</evidence>
<keyword evidence="5" id="KW-0315">Glutamine amidotransferase</keyword>